<accession>A0A8H7SDD0</accession>
<evidence type="ECO:0000313" key="3">
    <source>
        <dbReference type="EMBL" id="KAG2226545.1"/>
    </source>
</evidence>
<feature type="transmembrane region" description="Helical" evidence="1">
    <location>
        <begin position="34"/>
        <end position="56"/>
    </location>
</feature>
<dbReference type="PROSITE" id="PS50172">
    <property type="entry name" value="BRCT"/>
    <property type="match status" value="1"/>
</dbReference>
<dbReference type="InterPro" id="IPR036420">
    <property type="entry name" value="BRCT_dom_sf"/>
</dbReference>
<keyword evidence="1" id="KW-1133">Transmembrane helix</keyword>
<evidence type="ECO:0000259" key="2">
    <source>
        <dbReference type="PROSITE" id="PS50172"/>
    </source>
</evidence>
<dbReference type="SUPFAM" id="SSF52113">
    <property type="entry name" value="BRCT domain"/>
    <property type="match status" value="1"/>
</dbReference>
<keyword evidence="1" id="KW-0812">Transmembrane</keyword>
<proteinExistence type="predicted"/>
<dbReference type="Proteomes" id="UP000646827">
    <property type="component" value="Unassembled WGS sequence"/>
</dbReference>
<keyword evidence="4" id="KW-1185">Reference proteome</keyword>
<sequence>MDYPLPIGAVPGSHKNKTFSVEEFLGMERQYVKYIGYAIGFVFCPFICPEIDYAIFKSNQSDQYRRAINMNNWKNLISNKYVREYTKLTISASDTSNNKKIQIRQPTCQKGHIPEGQPLSEITTTTAATPTTTATTATATGTTTKAVTATTSTESSNINSSTVTSATLFASLSVGINNPSLPSSFKARRSKRSKAATLLFTGFTESLTVKFLSAVHLGLKITTKKWLDASIKDGKLLDPNEFPLVDEIVEREQMFNLRDSLEEARSNSERITLEQIVRSAGGQMMKKIKELDHSNSCNLVIIDPINQVE</sequence>
<protein>
    <recommendedName>
        <fullName evidence="2">BRCT domain-containing protein</fullName>
    </recommendedName>
</protein>
<feature type="domain" description="BRCT" evidence="2">
    <location>
        <begin position="193"/>
        <end position="244"/>
    </location>
</feature>
<evidence type="ECO:0000313" key="4">
    <source>
        <dbReference type="Proteomes" id="UP000646827"/>
    </source>
</evidence>
<dbReference type="InterPro" id="IPR001357">
    <property type="entry name" value="BRCT_dom"/>
</dbReference>
<comment type="caution">
    <text evidence="3">The sequence shown here is derived from an EMBL/GenBank/DDBJ whole genome shotgun (WGS) entry which is preliminary data.</text>
</comment>
<organism evidence="3 4">
    <name type="scientific">Circinella minor</name>
    <dbReference type="NCBI Taxonomy" id="1195481"/>
    <lineage>
        <taxon>Eukaryota</taxon>
        <taxon>Fungi</taxon>
        <taxon>Fungi incertae sedis</taxon>
        <taxon>Mucoromycota</taxon>
        <taxon>Mucoromycotina</taxon>
        <taxon>Mucoromycetes</taxon>
        <taxon>Mucorales</taxon>
        <taxon>Lichtheimiaceae</taxon>
        <taxon>Circinella</taxon>
    </lineage>
</organism>
<dbReference type="OrthoDB" id="342264at2759"/>
<dbReference type="EMBL" id="JAEPRB010000016">
    <property type="protein sequence ID" value="KAG2226545.1"/>
    <property type="molecule type" value="Genomic_DNA"/>
</dbReference>
<dbReference type="AlphaFoldDB" id="A0A8H7SDD0"/>
<evidence type="ECO:0000256" key="1">
    <source>
        <dbReference type="SAM" id="Phobius"/>
    </source>
</evidence>
<name>A0A8H7SDD0_9FUNG</name>
<dbReference type="Gene3D" id="3.40.50.10190">
    <property type="entry name" value="BRCT domain"/>
    <property type="match status" value="1"/>
</dbReference>
<gene>
    <name evidence="3" type="ORF">INT45_014289</name>
</gene>
<reference evidence="3 4" key="1">
    <citation type="submission" date="2020-12" db="EMBL/GenBank/DDBJ databases">
        <title>Metabolic potential, ecology and presence of endohyphal bacteria is reflected in genomic diversity of Mucoromycotina.</title>
        <authorList>
            <person name="Muszewska A."/>
            <person name="Okrasinska A."/>
            <person name="Steczkiewicz K."/>
            <person name="Drgas O."/>
            <person name="Orlowska M."/>
            <person name="Perlinska-Lenart U."/>
            <person name="Aleksandrzak-Piekarczyk T."/>
            <person name="Szatraj K."/>
            <person name="Zielenkiewicz U."/>
            <person name="Pilsyk S."/>
            <person name="Malc E."/>
            <person name="Mieczkowski P."/>
            <person name="Kruszewska J.S."/>
            <person name="Biernat P."/>
            <person name="Pawlowska J."/>
        </authorList>
    </citation>
    <scope>NUCLEOTIDE SEQUENCE [LARGE SCALE GENOMIC DNA]</scope>
    <source>
        <strain evidence="3 4">CBS 142.35</strain>
    </source>
</reference>
<keyword evidence="1" id="KW-0472">Membrane</keyword>